<dbReference type="AlphaFoldDB" id="A0A4U5UJW5"/>
<reference evidence="1 2" key="1">
    <citation type="submission" date="2019-01" db="EMBL/GenBank/DDBJ databases">
        <title>Genome Assembly of Collichthys lucidus.</title>
        <authorList>
            <person name="Cai M."/>
            <person name="Xiao S."/>
        </authorList>
    </citation>
    <scope>NUCLEOTIDE SEQUENCE [LARGE SCALE GENOMIC DNA]</scope>
    <source>
        <strain evidence="1">JT15FE1705JMU</strain>
        <tissue evidence="1">Muscle</tissue>
    </source>
</reference>
<protein>
    <submittedName>
        <fullName evidence="1">Cytosolic 5'-nucleotidase 1A</fullName>
    </submittedName>
</protein>
<dbReference type="GO" id="GO:0000166">
    <property type="term" value="F:nucleotide binding"/>
    <property type="evidence" value="ECO:0007669"/>
    <property type="project" value="InterPro"/>
</dbReference>
<dbReference type="GO" id="GO:0000287">
    <property type="term" value="F:magnesium ion binding"/>
    <property type="evidence" value="ECO:0007669"/>
    <property type="project" value="InterPro"/>
</dbReference>
<name>A0A4U5UJW5_COLLU</name>
<dbReference type="GO" id="GO:0005829">
    <property type="term" value="C:cytosol"/>
    <property type="evidence" value="ECO:0007669"/>
    <property type="project" value="TreeGrafter"/>
</dbReference>
<dbReference type="OrthoDB" id="9994138at2759"/>
<dbReference type="PANTHER" id="PTHR31367">
    <property type="entry name" value="CYTOSOLIC 5'-NUCLEOTIDASE 1 FAMILY MEMBER"/>
    <property type="match status" value="1"/>
</dbReference>
<dbReference type="GO" id="GO:0009117">
    <property type="term" value="P:nucleotide metabolic process"/>
    <property type="evidence" value="ECO:0007669"/>
    <property type="project" value="InterPro"/>
</dbReference>
<evidence type="ECO:0000313" key="1">
    <source>
        <dbReference type="EMBL" id="TKS73825.1"/>
    </source>
</evidence>
<dbReference type="InterPro" id="IPR010394">
    <property type="entry name" value="5-nucleotidase"/>
</dbReference>
<dbReference type="GO" id="GO:0008253">
    <property type="term" value="F:5'-nucleotidase activity"/>
    <property type="evidence" value="ECO:0007669"/>
    <property type="project" value="InterPro"/>
</dbReference>
<dbReference type="Proteomes" id="UP000298787">
    <property type="component" value="Chromosome 7"/>
</dbReference>
<gene>
    <name evidence="1" type="ORF">D9C73_007906</name>
</gene>
<dbReference type="GO" id="GO:0046085">
    <property type="term" value="P:adenosine metabolic process"/>
    <property type="evidence" value="ECO:0007669"/>
    <property type="project" value="TreeGrafter"/>
</dbReference>
<sequence length="261" mass="28655">MVSTIQNTDVKQKDADHAVVVAITSHAAFESGADDGDEVYRVGVAFPLLQALQKVNERLLEENPAESLLFDVILITTDSQQQQQSSRVISSTRHYGLEVSRFCFSSEEDFIEGLQKNNVKLFLTTYTNEVTQASQTGVVSVLLDQQTAVCPSEQLRVMFCGDAVIRPDTGPMPLTRQAAQSFSTQLGEMRQKFGMFDSPLSFILVTSHGGRESCRGALQMLRSRGVGVDEAYCLAGAPRGPMLSLLQPHFLLRVGYSGLEE</sequence>
<proteinExistence type="predicted"/>
<dbReference type="Pfam" id="PF06189">
    <property type="entry name" value="5-nucleotidase"/>
    <property type="match status" value="1"/>
</dbReference>
<accession>A0A4U5UJW5</accession>
<dbReference type="EMBL" id="CM014084">
    <property type="protein sequence ID" value="TKS73825.1"/>
    <property type="molecule type" value="Genomic_DNA"/>
</dbReference>
<keyword evidence="2" id="KW-1185">Reference proteome</keyword>
<organism evidence="1 2">
    <name type="scientific">Collichthys lucidus</name>
    <name type="common">Big head croaker</name>
    <name type="synonym">Sciaena lucida</name>
    <dbReference type="NCBI Taxonomy" id="240159"/>
    <lineage>
        <taxon>Eukaryota</taxon>
        <taxon>Metazoa</taxon>
        <taxon>Chordata</taxon>
        <taxon>Craniata</taxon>
        <taxon>Vertebrata</taxon>
        <taxon>Euteleostomi</taxon>
        <taxon>Actinopterygii</taxon>
        <taxon>Neopterygii</taxon>
        <taxon>Teleostei</taxon>
        <taxon>Neoteleostei</taxon>
        <taxon>Acanthomorphata</taxon>
        <taxon>Eupercaria</taxon>
        <taxon>Sciaenidae</taxon>
        <taxon>Collichthys</taxon>
    </lineage>
</organism>
<evidence type="ECO:0000313" key="2">
    <source>
        <dbReference type="Proteomes" id="UP000298787"/>
    </source>
</evidence>
<dbReference type="STRING" id="240159.A0A4U5UJW5"/>
<dbReference type="PANTHER" id="PTHR31367:SF3">
    <property type="entry name" value="CYTOSOLIC 5'-NUCLEOTIDASE 1A"/>
    <property type="match status" value="1"/>
</dbReference>